<evidence type="ECO:0000256" key="2">
    <source>
        <dbReference type="SAM" id="Phobius"/>
    </source>
</evidence>
<evidence type="ECO:0000313" key="3">
    <source>
        <dbReference type="EnsemblMetazoa" id="Aqu2.1.32482_001"/>
    </source>
</evidence>
<name>A0A1X7UYP3_AMPQE</name>
<feature type="coiled-coil region" evidence="1">
    <location>
        <begin position="157"/>
        <end position="222"/>
    </location>
</feature>
<evidence type="ECO:0000256" key="1">
    <source>
        <dbReference type="SAM" id="Coils"/>
    </source>
</evidence>
<sequence length="338" mass="39380">SHHKQLEKNPPHNDKSCCYLLIICILVAILAIFAVLLLDSQDKLANCQNEKKTKIEELNRLHVNEVSSFKEKIAQTENQIGMDNDIFKLKAEMKELNHETCKQEKAECIKEKEELRKGIEQLSEQKAALNLNYTTCDSERPAHNECKNDKQTCLKEIRNLNDFIDKLKSDIAALNVKYAKCDTHRDDFEQCKVERRELEHNYKKLEAELRALNIEAVRLNITHSYDNKEIKTCDRRLHDSNVKMLEYMEKYVTCLKDKDSTNSEPQKICKVELAECLANLRQFFYWFGSFISSNAQIPVEQPVFTWPGSITVPVDFPYFEVIDSHGIRLFNTSLWLAD</sequence>
<reference evidence="3" key="1">
    <citation type="submission" date="2017-05" db="UniProtKB">
        <authorList>
            <consortium name="EnsemblMetazoa"/>
        </authorList>
    </citation>
    <scope>IDENTIFICATION</scope>
</reference>
<dbReference type="EnsemblMetazoa" id="Aqu2.1.32482_001">
    <property type="protein sequence ID" value="Aqu2.1.32482_001"/>
    <property type="gene ID" value="Aqu2.1.32482"/>
</dbReference>
<proteinExistence type="predicted"/>
<feature type="coiled-coil region" evidence="1">
    <location>
        <begin position="105"/>
        <end position="132"/>
    </location>
</feature>
<keyword evidence="2" id="KW-1133">Transmembrane helix</keyword>
<accession>A0A1X7UYP3</accession>
<protein>
    <submittedName>
        <fullName evidence="3">Uncharacterized protein</fullName>
    </submittedName>
</protein>
<feature type="transmembrane region" description="Helical" evidence="2">
    <location>
        <begin position="18"/>
        <end position="38"/>
    </location>
</feature>
<dbReference type="InParanoid" id="A0A1X7UYP3"/>
<keyword evidence="2" id="KW-0812">Transmembrane</keyword>
<organism evidence="3">
    <name type="scientific">Amphimedon queenslandica</name>
    <name type="common">Sponge</name>
    <dbReference type="NCBI Taxonomy" id="400682"/>
    <lineage>
        <taxon>Eukaryota</taxon>
        <taxon>Metazoa</taxon>
        <taxon>Porifera</taxon>
        <taxon>Demospongiae</taxon>
        <taxon>Heteroscleromorpha</taxon>
        <taxon>Haplosclerida</taxon>
        <taxon>Niphatidae</taxon>
        <taxon>Amphimedon</taxon>
    </lineage>
</organism>
<keyword evidence="1" id="KW-0175">Coiled coil</keyword>
<dbReference type="AlphaFoldDB" id="A0A1X7UYP3"/>
<keyword evidence="2" id="KW-0472">Membrane</keyword>